<evidence type="ECO:0000313" key="2">
    <source>
        <dbReference type="Proteomes" id="UP001366503"/>
    </source>
</evidence>
<organism evidence="1 2">
    <name type="scientific">Mesorhizobium argentiipisi</name>
    <dbReference type="NCBI Taxonomy" id="3015175"/>
    <lineage>
        <taxon>Bacteria</taxon>
        <taxon>Pseudomonadati</taxon>
        <taxon>Pseudomonadota</taxon>
        <taxon>Alphaproteobacteria</taxon>
        <taxon>Hyphomicrobiales</taxon>
        <taxon>Phyllobacteriaceae</taxon>
        <taxon>Mesorhizobium</taxon>
    </lineage>
</organism>
<dbReference type="EMBL" id="JAPYKO010000004">
    <property type="protein sequence ID" value="MEI9402165.1"/>
    <property type="molecule type" value="Genomic_DNA"/>
</dbReference>
<accession>A0ABU8K9N2</accession>
<name>A0ABU8K9N2_9HYPH</name>
<keyword evidence="2" id="KW-1185">Reference proteome</keyword>
<reference evidence="1 2" key="1">
    <citation type="submission" date="2022-12" db="EMBL/GenBank/DDBJ databases">
        <authorList>
            <person name="Muema E."/>
        </authorList>
    </citation>
    <scope>NUCLEOTIDE SEQUENCE [LARGE SCALE GENOMIC DNA]</scope>
    <source>
        <strain evidence="2">1330</strain>
    </source>
</reference>
<proteinExistence type="predicted"/>
<dbReference type="RefSeq" id="WP_337092512.1">
    <property type="nucleotide sequence ID" value="NZ_JAPYKO010000004.1"/>
</dbReference>
<gene>
    <name evidence="1" type="ORF">O7A05_08315</name>
</gene>
<comment type="caution">
    <text evidence="1">The sequence shown here is derived from an EMBL/GenBank/DDBJ whole genome shotgun (WGS) entry which is preliminary data.</text>
</comment>
<sequence length="66" mass="7144">MNRIALRGLRVGKGSADLEFRRTDEGAEVDVLQTSGQLTVEAGGWFGHPAMAKTFRQPAVPATRFA</sequence>
<evidence type="ECO:0000313" key="1">
    <source>
        <dbReference type="EMBL" id="MEI9402165.1"/>
    </source>
</evidence>
<dbReference type="Proteomes" id="UP001366503">
    <property type="component" value="Unassembled WGS sequence"/>
</dbReference>
<protein>
    <submittedName>
        <fullName evidence="1">Uncharacterized protein</fullName>
    </submittedName>
</protein>